<dbReference type="SUPFAM" id="SSF50199">
    <property type="entry name" value="Staphylococcal nuclease"/>
    <property type="match status" value="1"/>
</dbReference>
<evidence type="ECO:0000256" key="3">
    <source>
        <dbReference type="ARBA" id="ARBA00022801"/>
    </source>
</evidence>
<proteinExistence type="predicted"/>
<dbReference type="PANTHER" id="PTHR12302:SF3">
    <property type="entry name" value="SERINE_THREONINE-PROTEIN KINASE 31"/>
    <property type="match status" value="1"/>
</dbReference>
<dbReference type="GO" id="GO:0004519">
    <property type="term" value="F:endonuclease activity"/>
    <property type="evidence" value="ECO:0007669"/>
    <property type="project" value="UniProtKB-KW"/>
</dbReference>
<keyword evidence="7" id="KW-1185">Reference proteome</keyword>
<dbReference type="Proteomes" id="UP001296943">
    <property type="component" value="Unassembled WGS sequence"/>
</dbReference>
<evidence type="ECO:0000313" key="6">
    <source>
        <dbReference type="EMBL" id="MBM7572659.1"/>
    </source>
</evidence>
<evidence type="ECO:0000256" key="1">
    <source>
        <dbReference type="ARBA" id="ARBA00022722"/>
    </source>
</evidence>
<dbReference type="Pfam" id="PF00565">
    <property type="entry name" value="SNase"/>
    <property type="match status" value="1"/>
</dbReference>
<dbReference type="Gene3D" id="2.40.50.90">
    <property type="match status" value="1"/>
</dbReference>
<gene>
    <name evidence="6" type="ORF">JOC48_003190</name>
</gene>
<dbReference type="InterPro" id="IPR016071">
    <property type="entry name" value="Staphylococal_nuclease_OB-fold"/>
</dbReference>
<dbReference type="SMART" id="SM00318">
    <property type="entry name" value="SNc"/>
    <property type="match status" value="1"/>
</dbReference>
<dbReference type="InterPro" id="IPR035437">
    <property type="entry name" value="SNase_OB-fold_sf"/>
</dbReference>
<feature type="region of interest" description="Disordered" evidence="4">
    <location>
        <begin position="22"/>
        <end position="57"/>
    </location>
</feature>
<evidence type="ECO:0000256" key="2">
    <source>
        <dbReference type="ARBA" id="ARBA00022759"/>
    </source>
</evidence>
<reference evidence="6 7" key="1">
    <citation type="submission" date="2021-01" db="EMBL/GenBank/DDBJ databases">
        <title>Genomic Encyclopedia of Type Strains, Phase IV (KMG-IV): sequencing the most valuable type-strain genomes for metagenomic binning, comparative biology and taxonomic classification.</title>
        <authorList>
            <person name="Goeker M."/>
        </authorList>
    </citation>
    <scope>NUCLEOTIDE SEQUENCE [LARGE SCALE GENOMIC DNA]</scope>
    <source>
        <strain evidence="6 7">DSM 23711</strain>
    </source>
</reference>
<comment type="caution">
    <text evidence="6">The sequence shown here is derived from an EMBL/GenBank/DDBJ whole genome shotgun (WGS) entry which is preliminary data.</text>
</comment>
<feature type="domain" description="TNase-like" evidence="5">
    <location>
        <begin position="61"/>
        <end position="193"/>
    </location>
</feature>
<dbReference type="PANTHER" id="PTHR12302">
    <property type="entry name" value="EBNA2 BINDING PROTEIN P100"/>
    <property type="match status" value="1"/>
</dbReference>
<protein>
    <submittedName>
        <fullName evidence="6">Endonuclease YncB(Thermonuclease family)</fullName>
    </submittedName>
</protein>
<keyword evidence="1" id="KW-0540">Nuclease</keyword>
<evidence type="ECO:0000313" key="7">
    <source>
        <dbReference type="Proteomes" id="UP001296943"/>
    </source>
</evidence>
<name>A0ABS2N3H6_9BACI</name>
<dbReference type="PROSITE" id="PS50830">
    <property type="entry name" value="TNASE_3"/>
    <property type="match status" value="1"/>
</dbReference>
<keyword evidence="2 6" id="KW-0255">Endonuclease</keyword>
<keyword evidence="3" id="KW-0378">Hydrolase</keyword>
<feature type="compositionally biased region" description="Basic and acidic residues" evidence="4">
    <location>
        <begin position="22"/>
        <end position="34"/>
    </location>
</feature>
<dbReference type="RefSeq" id="WP_239584417.1">
    <property type="nucleotide sequence ID" value="NZ_JAFBDR010000020.1"/>
</dbReference>
<evidence type="ECO:0000259" key="5">
    <source>
        <dbReference type="PROSITE" id="PS50830"/>
    </source>
</evidence>
<dbReference type="EMBL" id="JAFBDR010000020">
    <property type="protein sequence ID" value="MBM7572659.1"/>
    <property type="molecule type" value="Genomic_DNA"/>
</dbReference>
<accession>A0ABS2N3H6</accession>
<organism evidence="6 7">
    <name type="scientific">Aquibacillus albus</name>
    <dbReference type="NCBI Taxonomy" id="1168171"/>
    <lineage>
        <taxon>Bacteria</taxon>
        <taxon>Bacillati</taxon>
        <taxon>Bacillota</taxon>
        <taxon>Bacilli</taxon>
        <taxon>Bacillales</taxon>
        <taxon>Bacillaceae</taxon>
        <taxon>Aquibacillus</taxon>
    </lineage>
</organism>
<dbReference type="CDD" id="cd00175">
    <property type="entry name" value="SNc"/>
    <property type="match status" value="1"/>
</dbReference>
<evidence type="ECO:0000256" key="4">
    <source>
        <dbReference type="SAM" id="MobiDB-lite"/>
    </source>
</evidence>
<sequence length="218" mass="24603">MEPLCFKITLVICMEECEAEEKGKCHHNDDHDNDVTELPGELESSEIDTPSSSKMLKNDSHKDIAKVMRIVDADTIEVNVNEDMVDVRLLLVDCPETVHPKGLTEKFGVEASAFAKKILTGKQVQLEYDGPKWDHYGRILAYMWVDGKLFNQMLLEEGFAHIAYVYNPPYKYYDLLARAQDKAKIRKKGIWGIVGSEGGVDYQGQMDLFGIGRDGGLE</sequence>